<dbReference type="FunFam" id="3.30.1490.20:FF:000003">
    <property type="entry name" value="acetyl-CoA carboxylase isoform X1"/>
    <property type="match status" value="1"/>
</dbReference>
<dbReference type="EMBL" id="CM001440">
    <property type="protein sequence ID" value="EHR61944.1"/>
    <property type="molecule type" value="Genomic_DNA"/>
</dbReference>
<dbReference type="InterPro" id="IPR011053">
    <property type="entry name" value="Single_hybrid_motif"/>
</dbReference>
<dbReference type="InterPro" id="IPR013537">
    <property type="entry name" value="AcCoA_COase_cen"/>
</dbReference>
<dbReference type="InterPro" id="IPR029045">
    <property type="entry name" value="ClpP/crotonase-like_dom_sf"/>
</dbReference>
<name>H5XKU9_9PSEU</name>
<dbReference type="GO" id="GO:0003989">
    <property type="term" value="F:acetyl-CoA carboxylase activity"/>
    <property type="evidence" value="ECO:0007669"/>
    <property type="project" value="InterPro"/>
</dbReference>
<dbReference type="InterPro" id="IPR011054">
    <property type="entry name" value="Rudment_hybrid_motif"/>
</dbReference>
<proteinExistence type="predicted"/>
<accession>H5XKU9</accession>
<dbReference type="GO" id="GO:0046872">
    <property type="term" value="F:metal ion binding"/>
    <property type="evidence" value="ECO:0007669"/>
    <property type="project" value="InterPro"/>
</dbReference>
<gene>
    <name evidence="16" type="ORF">SaccyDRAFT_3105</name>
</gene>
<dbReference type="InterPro" id="IPR011761">
    <property type="entry name" value="ATP-grasp"/>
</dbReference>
<dbReference type="InterPro" id="IPR016185">
    <property type="entry name" value="PreATP-grasp_dom_sf"/>
</dbReference>
<keyword evidence="5 11" id="KW-0547">Nucleotide-binding</keyword>
<evidence type="ECO:0000313" key="17">
    <source>
        <dbReference type="Proteomes" id="UP000002791"/>
    </source>
</evidence>
<evidence type="ECO:0000256" key="5">
    <source>
        <dbReference type="ARBA" id="ARBA00022741"/>
    </source>
</evidence>
<dbReference type="eggNOG" id="COG4799">
    <property type="taxonomic scope" value="Bacteria"/>
</dbReference>
<dbReference type="OrthoDB" id="4435847at2"/>
<dbReference type="Gene3D" id="3.30.470.20">
    <property type="entry name" value="ATP-grasp fold, B domain"/>
    <property type="match status" value="1"/>
</dbReference>
<dbReference type="Pfam" id="PF08326">
    <property type="entry name" value="ACC_central"/>
    <property type="match status" value="1"/>
</dbReference>
<keyword evidence="4" id="KW-0436">Ligase</keyword>
<evidence type="ECO:0000313" key="16">
    <source>
        <dbReference type="EMBL" id="EHR61944.1"/>
    </source>
</evidence>
<feature type="domain" description="CoA carboxyltransferase C-terminal" evidence="15">
    <location>
        <begin position="1549"/>
        <end position="1832"/>
    </location>
</feature>
<dbReference type="SMART" id="SM00878">
    <property type="entry name" value="Biotin_carb_C"/>
    <property type="match status" value="1"/>
</dbReference>
<dbReference type="InterPro" id="IPR034733">
    <property type="entry name" value="AcCoA_carboxyl_beta"/>
</dbReference>
<keyword evidence="17" id="KW-1185">Reference proteome</keyword>
<dbReference type="PROSITE" id="PS00866">
    <property type="entry name" value="CPSASE_1"/>
    <property type="match status" value="1"/>
</dbReference>
<evidence type="ECO:0000256" key="6">
    <source>
        <dbReference type="ARBA" id="ARBA00022832"/>
    </source>
</evidence>
<keyword evidence="9" id="KW-0275">Fatty acid biosynthesis</keyword>
<dbReference type="Pfam" id="PF00364">
    <property type="entry name" value="Biotin_lipoyl"/>
    <property type="match status" value="1"/>
</dbReference>
<dbReference type="InterPro" id="IPR011763">
    <property type="entry name" value="COA_CT_C"/>
</dbReference>
<keyword evidence="7 11" id="KW-0067">ATP-binding</keyword>
<dbReference type="RefSeq" id="WP_005457368.1">
    <property type="nucleotide sequence ID" value="NZ_CM001440.1"/>
</dbReference>
<dbReference type="CDD" id="cd06850">
    <property type="entry name" value="biotinyl_domain"/>
    <property type="match status" value="1"/>
</dbReference>
<evidence type="ECO:0000256" key="10">
    <source>
        <dbReference type="ARBA" id="ARBA00023267"/>
    </source>
</evidence>
<protein>
    <recommendedName>
        <fullName evidence="2">biotin carboxylase</fullName>
        <ecNumber evidence="2">6.3.4.14</ecNumber>
    </recommendedName>
</protein>
<evidence type="ECO:0000256" key="7">
    <source>
        <dbReference type="ARBA" id="ARBA00022840"/>
    </source>
</evidence>
<dbReference type="Gene3D" id="3.90.226.10">
    <property type="entry name" value="2-enoyl-CoA Hydratase, Chain A, domain 1"/>
    <property type="match status" value="2"/>
</dbReference>
<dbReference type="STRING" id="882082.SaccyDRAFT_3105"/>
<dbReference type="Proteomes" id="UP000002791">
    <property type="component" value="Chromosome"/>
</dbReference>
<dbReference type="SUPFAM" id="SSF52440">
    <property type="entry name" value="PreATP-grasp domain"/>
    <property type="match status" value="1"/>
</dbReference>
<dbReference type="HOGENOM" id="CLU_239133_0_0_11"/>
<sequence length="1833" mass="198146">MFRRVAIVNRGEAAMRLIHAVRERNAEGGPRLETVAFYTDADRGATFVREADEAYCLGPASARPYLDLGVLERALVETKADAVWVGWGFVAEDPAFAELCDRLGVTFVGPSAEAMRRLGDKIGAKLLAEEVGVPVAPWSRGPVDDLDAARAAAERIGYPLMLKATAGGGGRGIRVVSSEAELADAYERTRMEAERAFGSGVVFLERLVTGARHVEVQVIADGQGTAWALGVRDCSIQRRNQKVIEESASPLLTPEQTGELKASAERLVLAVGYRGAATVEFLYHPGEKLFAFLEVNTRLQVEHPITEATTGMDLVKAQLHVAAGGKLEGERPRELGHAVEARLNAEDPDRDFAPAPGRISLLTFPAGPGIRVDTGVSEGDTIPADFDSMIAKIIAYGRDRDEALARLRRAVADTSVLIEGGSTNKSFLLDLLDAPEVVEASADTGWIDRVRGEGRLRATRHAGIALAVAAIDSYTEAEHAEQQHLLSTAHGGRPQVRHVGSRTVDLKLRGTTYRVTVARTGPRWFGVAIEDGPATHRVDLEIERHGEATGQLVAHGRRYRFVTGTHGPVHVVEVDGTVHRISRDEGGVVRSPAPALVVAAPVEVGAEVEAGAPVLVLESMKMETVLRAPFRAVLRERPVSIGSQVEAGAPLLRLEPLDTGDAGGAEVAAAGEDLELPACPTGADAAERAERALADLRSRLLGYDLDPHDEGRALNDYLAARAELVRRGGRPVEAELELLRLFADLSELSRNRPVDGERSPDTHVHSPREYFHTYLQSLDVDRAGLSEVFQERLSRALSHYGVTDLEQSPELTEAVFRLFCAQQRAASDIGVVTALLRQWLTEPAPEQSVREPVGHMLEHLVVATQVRFPVVADLARSVVFRWFAQPMLRRRRAETYVGVRAHLRHLDAHPDAADRVERIAEMVACTEPLVRFIGQRIHREGADLGPLLEVMTGRYYRERSLSDVRVRPVSGFPCVTAEYELDAERVRLVSTAADPRNLTGALHAAAEAAADTAGGVGTEVDLYLAWSDEFADDDTAAAKLLATLTEVSLPSLVRRVTVTVAGRSGSVMHHHFTFRASPQGLAEDRLIRGMHPLVAQRFQLHRLREFDLTRLPSADEEVHLVRCVAPDNPSDERFVAMSQVRDLTPLRDSEGRVLALPDVEGTLAACLDAIREQQVRRPAKKRLDTNRVVIYVWPTIELTTDELRAVARRVVPTTAGAGVELVEFLGRRRDPVSGDTRDVAVLITHTPGSGVSVRMTSPSTEVIRPLDAYGQKVLRARRRNTVYPYELVDLLTGPEGTFVEHDLDGDGALVPVDRPRGGNTAGIVAGVVTTPTTRHPQGVTRVVLLGDPTKSLGALAEPECARVIAALDLADRMGVPLEWFALSAGARIAMDSGTENMDWVAAALKRIVHFTQDGGEINVVVAGINVGAQPYWNAEATMLMHTKGILVMTPDSAMVLTGKQSLDFSGGVSAEDNFGIGGYDRVMGPNGQAQYWAADLAGARDVLMAHYDHTYVAPGETGPRRAETTDPRDRDVCSYPHNVVGSDFTCVGEIFSPETNPDRKKAFDIRTVMRAVADADHPVLERWAGMADAETAVVQDVHLGGWPVCLVGIESRSVPRRGFPPTDGPDTYTAGTLFPRSSKKVARAINAASGNRPVVVLANLSGFDGSPESMRKLQLEYGAEIGRAIVNFEGPIVFCVISRYHGGAFVVFSKALNPNMTVLAVEGSFASVIGGAPAAAVVFSGEVAARTAADERVRELEARLAEAGDSERAELTTQLADVRASVRAEKLGEVAAEFDGIHSIHRAVEVGSVDAVIAPEALRPELIAAVERGLERG</sequence>
<evidence type="ECO:0000256" key="9">
    <source>
        <dbReference type="ARBA" id="ARBA00023160"/>
    </source>
</evidence>
<dbReference type="eggNOG" id="COG4770">
    <property type="taxonomic scope" value="Bacteria"/>
</dbReference>
<evidence type="ECO:0000259" key="13">
    <source>
        <dbReference type="PROSITE" id="PS50975"/>
    </source>
</evidence>
<dbReference type="Pfam" id="PF02786">
    <property type="entry name" value="CPSase_L_D2"/>
    <property type="match status" value="1"/>
</dbReference>
<evidence type="ECO:0000259" key="14">
    <source>
        <dbReference type="PROSITE" id="PS50979"/>
    </source>
</evidence>
<dbReference type="InterPro" id="IPR005482">
    <property type="entry name" value="Biotin_COase_C"/>
</dbReference>
<dbReference type="PANTHER" id="PTHR18866:SF33">
    <property type="entry name" value="METHYLCROTONOYL-COA CARBOXYLASE SUBUNIT ALPHA, MITOCHONDRIAL-RELATED"/>
    <property type="match status" value="1"/>
</dbReference>
<keyword evidence="10" id="KW-0092">Biotin</keyword>
<dbReference type="PANTHER" id="PTHR18866">
    <property type="entry name" value="CARBOXYLASE:PYRUVATE/ACETYL-COA/PROPIONYL-COA CARBOXYLASE"/>
    <property type="match status" value="1"/>
</dbReference>
<dbReference type="InterPro" id="IPR005479">
    <property type="entry name" value="CPAse_ATP-bd"/>
</dbReference>
<evidence type="ECO:0000259" key="15">
    <source>
        <dbReference type="PROSITE" id="PS50989"/>
    </source>
</evidence>
<comment type="cofactor">
    <cofactor evidence="1">
        <name>biotin</name>
        <dbReference type="ChEBI" id="CHEBI:57586"/>
    </cofactor>
</comment>
<dbReference type="Pfam" id="PF02785">
    <property type="entry name" value="Biotin_carb_C"/>
    <property type="match status" value="1"/>
</dbReference>
<dbReference type="InterPro" id="IPR011764">
    <property type="entry name" value="Biotin_carboxylation_dom"/>
</dbReference>
<dbReference type="SUPFAM" id="SSF52096">
    <property type="entry name" value="ClpP/crotonase"/>
    <property type="match status" value="2"/>
</dbReference>
<feature type="domain" description="Lipoyl-binding" evidence="12">
    <location>
        <begin position="571"/>
        <end position="655"/>
    </location>
</feature>
<dbReference type="PROSITE" id="PS00867">
    <property type="entry name" value="CPSASE_2"/>
    <property type="match status" value="1"/>
</dbReference>
<dbReference type="PROSITE" id="PS50975">
    <property type="entry name" value="ATP_GRASP"/>
    <property type="match status" value="1"/>
</dbReference>
<dbReference type="Pfam" id="PF00289">
    <property type="entry name" value="Biotin_carb_N"/>
    <property type="match status" value="1"/>
</dbReference>
<dbReference type="PROSITE" id="PS50989">
    <property type="entry name" value="COA_CT_CTER"/>
    <property type="match status" value="1"/>
</dbReference>
<keyword evidence="3" id="KW-0444">Lipid biosynthesis</keyword>
<dbReference type="PROSITE" id="PS50979">
    <property type="entry name" value="BC"/>
    <property type="match status" value="1"/>
</dbReference>
<evidence type="ECO:0000256" key="4">
    <source>
        <dbReference type="ARBA" id="ARBA00022598"/>
    </source>
</evidence>
<dbReference type="GO" id="GO:0005524">
    <property type="term" value="F:ATP binding"/>
    <property type="evidence" value="ECO:0007669"/>
    <property type="project" value="UniProtKB-UniRule"/>
</dbReference>
<organism evidence="16 17">
    <name type="scientific">Saccharomonospora cyanea NA-134</name>
    <dbReference type="NCBI Taxonomy" id="882082"/>
    <lineage>
        <taxon>Bacteria</taxon>
        <taxon>Bacillati</taxon>
        <taxon>Actinomycetota</taxon>
        <taxon>Actinomycetes</taxon>
        <taxon>Pseudonocardiales</taxon>
        <taxon>Pseudonocardiaceae</taxon>
        <taxon>Saccharomonospora</taxon>
    </lineage>
</organism>
<evidence type="ECO:0000256" key="1">
    <source>
        <dbReference type="ARBA" id="ARBA00001953"/>
    </source>
</evidence>
<dbReference type="PROSITE" id="PS50968">
    <property type="entry name" value="BIOTINYL_LIPOYL"/>
    <property type="match status" value="1"/>
</dbReference>
<dbReference type="GO" id="GO:0004075">
    <property type="term" value="F:biotin carboxylase activity"/>
    <property type="evidence" value="ECO:0007669"/>
    <property type="project" value="UniProtKB-EC"/>
</dbReference>
<dbReference type="InterPro" id="IPR050856">
    <property type="entry name" value="Biotin_carboxylase_complex"/>
</dbReference>
<evidence type="ECO:0000256" key="3">
    <source>
        <dbReference type="ARBA" id="ARBA00022516"/>
    </source>
</evidence>
<dbReference type="InterPro" id="IPR005481">
    <property type="entry name" value="BC-like_N"/>
</dbReference>
<evidence type="ECO:0000256" key="8">
    <source>
        <dbReference type="ARBA" id="ARBA00023098"/>
    </source>
</evidence>
<evidence type="ECO:0000259" key="12">
    <source>
        <dbReference type="PROSITE" id="PS50968"/>
    </source>
</evidence>
<dbReference type="SUPFAM" id="SSF51246">
    <property type="entry name" value="Rudiment single hybrid motif"/>
    <property type="match status" value="1"/>
</dbReference>
<dbReference type="InterPro" id="IPR000089">
    <property type="entry name" value="Biotin_lipoyl"/>
</dbReference>
<dbReference type="SUPFAM" id="SSF56059">
    <property type="entry name" value="Glutathione synthetase ATP-binding domain-like"/>
    <property type="match status" value="1"/>
</dbReference>
<dbReference type="Gene3D" id="2.40.50.100">
    <property type="match status" value="1"/>
</dbReference>
<keyword evidence="8" id="KW-0443">Lipid metabolism</keyword>
<dbReference type="GO" id="GO:0006633">
    <property type="term" value="P:fatty acid biosynthetic process"/>
    <property type="evidence" value="ECO:0007669"/>
    <property type="project" value="UniProtKB-KW"/>
</dbReference>
<evidence type="ECO:0000256" key="2">
    <source>
        <dbReference type="ARBA" id="ARBA00013263"/>
    </source>
</evidence>
<reference evidence="16 17" key="1">
    <citation type="submission" date="2011-11" db="EMBL/GenBank/DDBJ databases">
        <title>The Noncontiguous Finished sequence of Saccharomonospora cyanea NA-134.</title>
        <authorList>
            <consortium name="US DOE Joint Genome Institute"/>
            <person name="Lucas S."/>
            <person name="Han J."/>
            <person name="Lapidus A."/>
            <person name="Cheng J.-F."/>
            <person name="Goodwin L."/>
            <person name="Pitluck S."/>
            <person name="Peters L."/>
            <person name="Ovchinnikova G."/>
            <person name="Lu M."/>
            <person name="Detter J.C."/>
            <person name="Han C."/>
            <person name="Tapia R."/>
            <person name="Land M."/>
            <person name="Hauser L."/>
            <person name="Kyrpides N."/>
            <person name="Ivanova N."/>
            <person name="Pagani I."/>
            <person name="Brambilla E.-M."/>
            <person name="Klenk H.-P."/>
            <person name="Woyke T."/>
        </authorList>
    </citation>
    <scope>NUCLEOTIDE SEQUENCE [LARGE SCALE GENOMIC DNA]</scope>
    <source>
        <strain evidence="16 17">NA-134</strain>
    </source>
</reference>
<evidence type="ECO:0000256" key="11">
    <source>
        <dbReference type="PROSITE-ProRule" id="PRU00409"/>
    </source>
</evidence>
<dbReference type="Pfam" id="PF01039">
    <property type="entry name" value="Carboxyl_trans"/>
    <property type="match status" value="1"/>
</dbReference>
<dbReference type="EC" id="6.3.4.14" evidence="2"/>
<feature type="domain" description="ATP-grasp" evidence="13">
    <location>
        <begin position="125"/>
        <end position="323"/>
    </location>
</feature>
<dbReference type="SUPFAM" id="SSF51230">
    <property type="entry name" value="Single hybrid motif"/>
    <property type="match status" value="1"/>
</dbReference>
<keyword evidence="6" id="KW-0276">Fatty acid metabolism</keyword>
<feature type="domain" description="Biotin carboxylation" evidence="14">
    <location>
        <begin position="1"/>
        <end position="452"/>
    </location>
</feature>